<dbReference type="Pfam" id="PF02133">
    <property type="entry name" value="Transp_cyt_pur"/>
    <property type="match status" value="1"/>
</dbReference>
<feature type="transmembrane region" description="Helical" evidence="6">
    <location>
        <begin position="141"/>
        <end position="158"/>
    </location>
</feature>
<dbReference type="GO" id="GO:0015205">
    <property type="term" value="F:nucleobase transmembrane transporter activity"/>
    <property type="evidence" value="ECO:0007669"/>
    <property type="project" value="TreeGrafter"/>
</dbReference>
<keyword evidence="4 6" id="KW-1133">Transmembrane helix</keyword>
<reference evidence="7 8" key="1">
    <citation type="submission" date="2020-06" db="EMBL/GenBank/DDBJ databases">
        <title>Genomic analysis of Salicibibacter sp. NKC5-3.</title>
        <authorList>
            <person name="Oh Y.J."/>
        </authorList>
    </citation>
    <scope>NUCLEOTIDE SEQUENCE [LARGE SCALE GENOMIC DNA]</scope>
    <source>
        <strain evidence="7 8">NKC5-3</strain>
    </source>
</reference>
<dbReference type="InterPro" id="IPR001248">
    <property type="entry name" value="Pur-cyt_permease"/>
</dbReference>
<comment type="subcellular location">
    <subcellularLocation>
        <location evidence="1">Membrane</location>
        <topology evidence="1">Multi-pass membrane protein</topology>
    </subcellularLocation>
</comment>
<keyword evidence="5 6" id="KW-0472">Membrane</keyword>
<name>A0A7T6Z2H4_9BACI</name>
<feature type="transmembrane region" description="Helical" evidence="6">
    <location>
        <begin position="433"/>
        <end position="454"/>
    </location>
</feature>
<evidence type="ECO:0000313" key="7">
    <source>
        <dbReference type="EMBL" id="QQK75745.1"/>
    </source>
</evidence>
<accession>A0A7T6Z2H4</accession>
<dbReference type="InterPro" id="IPR045225">
    <property type="entry name" value="Uracil/uridine/allantoin_perm"/>
</dbReference>
<dbReference type="PANTHER" id="PTHR30618:SF0">
    <property type="entry name" value="PURINE-URACIL PERMEASE NCS1"/>
    <property type="match status" value="1"/>
</dbReference>
<feature type="transmembrane region" description="Helical" evidence="6">
    <location>
        <begin position="399"/>
        <end position="421"/>
    </location>
</feature>
<dbReference type="GO" id="GO:0005886">
    <property type="term" value="C:plasma membrane"/>
    <property type="evidence" value="ECO:0007669"/>
    <property type="project" value="TreeGrafter"/>
</dbReference>
<gene>
    <name evidence="7" type="ORF">HUG15_09325</name>
</gene>
<feature type="transmembrane region" description="Helical" evidence="6">
    <location>
        <begin position="210"/>
        <end position="237"/>
    </location>
</feature>
<feature type="transmembrane region" description="Helical" evidence="6">
    <location>
        <begin position="249"/>
        <end position="272"/>
    </location>
</feature>
<feature type="transmembrane region" description="Helical" evidence="6">
    <location>
        <begin position="328"/>
        <end position="349"/>
    </location>
</feature>
<keyword evidence="8" id="KW-1185">Reference proteome</keyword>
<dbReference type="Gene3D" id="1.10.4160.10">
    <property type="entry name" value="Hydantoin permease"/>
    <property type="match status" value="1"/>
</dbReference>
<dbReference type="PANTHER" id="PTHR30618">
    <property type="entry name" value="NCS1 FAMILY PURINE/PYRIMIDINE TRANSPORTER"/>
    <property type="match status" value="1"/>
</dbReference>
<protein>
    <submittedName>
        <fullName evidence="7">Cytosine permease</fullName>
    </submittedName>
</protein>
<sequence length="473" mass="52449">MSKNNVNDEVFFGTIPVLHKERVYGFKDILFVTGTWSIATWTYVQGGNNVSLLGMKEALTSTLFGMTLAGIILFLAVIITTRYGIDIWVYQRALFGYVGVVFLSVLAIGISMGMLVTNATVYGNSLLYLSESAGFVLNNTWHPWIGSTCIIIGSWIAFKGPIIVKKISRLMVPLFLLVGVIIIYTVFSQFSLSELASIEPLESNAYGSDLANYMMVMEWNIAFVFAWFVALGVYARLVTSERASYWGHLGGFSVLMAIFVCIGSLTALGMLSMTGRTSIDPTEWLVELGGPVLGSLSLILIVLANITTHAVTIYSFSVSTKIVNPTWSYNKVLVFWSIFCVILIFWGGILDYYDVLLSLFGAICGPIIALVLVDFYIIRKRKVSLNSLFQSKGDKAYRYTGGFNIFAILSLTIGILGYLYVYNPITATINSDLFLYTTATGFSMIISGGVYFLFSLIKPFKLYLNKDEEEPYN</sequence>
<evidence type="ECO:0000313" key="8">
    <source>
        <dbReference type="Proteomes" id="UP000595823"/>
    </source>
</evidence>
<evidence type="ECO:0000256" key="1">
    <source>
        <dbReference type="ARBA" id="ARBA00004141"/>
    </source>
</evidence>
<organism evidence="7 8">
    <name type="scientific">Salicibibacter cibarius</name>
    <dbReference type="NCBI Taxonomy" id="2743000"/>
    <lineage>
        <taxon>Bacteria</taxon>
        <taxon>Bacillati</taxon>
        <taxon>Bacillota</taxon>
        <taxon>Bacilli</taxon>
        <taxon>Bacillales</taxon>
        <taxon>Bacillaceae</taxon>
        <taxon>Salicibibacter</taxon>
    </lineage>
</organism>
<dbReference type="KEGG" id="scia:HUG15_09325"/>
<evidence type="ECO:0000256" key="2">
    <source>
        <dbReference type="ARBA" id="ARBA00008974"/>
    </source>
</evidence>
<feature type="transmembrane region" description="Helical" evidence="6">
    <location>
        <begin position="170"/>
        <end position="190"/>
    </location>
</feature>
<evidence type="ECO:0000256" key="5">
    <source>
        <dbReference type="ARBA" id="ARBA00023136"/>
    </source>
</evidence>
<feature type="transmembrane region" description="Helical" evidence="6">
    <location>
        <begin position="93"/>
        <end position="121"/>
    </location>
</feature>
<evidence type="ECO:0000256" key="4">
    <source>
        <dbReference type="ARBA" id="ARBA00022989"/>
    </source>
</evidence>
<dbReference type="EMBL" id="CP054705">
    <property type="protein sequence ID" value="QQK75745.1"/>
    <property type="molecule type" value="Genomic_DNA"/>
</dbReference>
<evidence type="ECO:0000256" key="6">
    <source>
        <dbReference type="SAM" id="Phobius"/>
    </source>
</evidence>
<evidence type="ECO:0000256" key="3">
    <source>
        <dbReference type="ARBA" id="ARBA00022692"/>
    </source>
</evidence>
<dbReference type="AlphaFoldDB" id="A0A7T6Z2H4"/>
<feature type="transmembrane region" description="Helical" evidence="6">
    <location>
        <begin position="355"/>
        <end position="378"/>
    </location>
</feature>
<dbReference type="RefSeq" id="WP_200128379.1">
    <property type="nucleotide sequence ID" value="NZ_CP054705.1"/>
</dbReference>
<comment type="similarity">
    <text evidence="2">Belongs to the purine-cytosine permease (2.A.39) family.</text>
</comment>
<feature type="transmembrane region" description="Helical" evidence="6">
    <location>
        <begin position="292"/>
        <end position="316"/>
    </location>
</feature>
<feature type="transmembrane region" description="Helical" evidence="6">
    <location>
        <begin position="29"/>
        <end position="46"/>
    </location>
</feature>
<proteinExistence type="inferred from homology"/>
<dbReference type="Proteomes" id="UP000595823">
    <property type="component" value="Chromosome"/>
</dbReference>
<feature type="transmembrane region" description="Helical" evidence="6">
    <location>
        <begin position="58"/>
        <end position="81"/>
    </location>
</feature>
<keyword evidence="3 6" id="KW-0812">Transmembrane</keyword>